<dbReference type="InterPro" id="IPR043519">
    <property type="entry name" value="NT_sf"/>
</dbReference>
<dbReference type="Pfam" id="PF13328">
    <property type="entry name" value="HD_4"/>
    <property type="match status" value="1"/>
</dbReference>
<dbReference type="CDD" id="cd04876">
    <property type="entry name" value="ACT_RelA-SpoT"/>
    <property type="match status" value="1"/>
</dbReference>
<evidence type="ECO:0000313" key="3">
    <source>
        <dbReference type="EMBL" id="SIS89327.1"/>
    </source>
</evidence>
<dbReference type="InterPro" id="IPR007685">
    <property type="entry name" value="RelA_SpoT"/>
</dbReference>
<keyword evidence="4" id="KW-1185">Reference proteome</keyword>
<dbReference type="Pfam" id="PF02824">
    <property type="entry name" value="TGS"/>
    <property type="match status" value="1"/>
</dbReference>
<dbReference type="AlphaFoldDB" id="A0A1N7MT58"/>
<comment type="function">
    <text evidence="1">In eubacteria ppGpp (guanosine 3'-diphosphate 5'-diphosphate) is a mediator of the stringent response that coordinates a variety of cellular activities in response to changes in nutritional abundance.</text>
</comment>
<dbReference type="Pfam" id="PF19296">
    <property type="entry name" value="RelA_AH_RIS"/>
    <property type="match status" value="1"/>
</dbReference>
<dbReference type="InterPro" id="IPR003607">
    <property type="entry name" value="HD/PDEase_dom"/>
</dbReference>
<dbReference type="SUPFAM" id="SSF81301">
    <property type="entry name" value="Nucleotidyltransferase"/>
    <property type="match status" value="1"/>
</dbReference>
<dbReference type="FunFam" id="3.10.20.30:FF:000002">
    <property type="entry name" value="GTP pyrophosphokinase (RelA/SpoT)"/>
    <property type="match status" value="1"/>
</dbReference>
<dbReference type="NCBIfam" id="TIGR00691">
    <property type="entry name" value="spoT_relA"/>
    <property type="match status" value="1"/>
</dbReference>
<keyword evidence="3" id="KW-0418">Kinase</keyword>
<dbReference type="PROSITE" id="PS51880">
    <property type="entry name" value="TGS"/>
    <property type="match status" value="1"/>
</dbReference>
<dbReference type="InterPro" id="IPR012675">
    <property type="entry name" value="Beta-grasp_dom_sf"/>
</dbReference>
<dbReference type="InterPro" id="IPR002912">
    <property type="entry name" value="ACT_dom"/>
</dbReference>
<dbReference type="InterPro" id="IPR045600">
    <property type="entry name" value="RelA/SpoT_AH_RIS"/>
</dbReference>
<dbReference type="SUPFAM" id="SSF55021">
    <property type="entry name" value="ACT-like"/>
    <property type="match status" value="1"/>
</dbReference>
<accession>A0A1N7MT58</accession>
<dbReference type="InterPro" id="IPR004811">
    <property type="entry name" value="RelA/Spo_fam"/>
</dbReference>
<dbReference type="SMART" id="SM00954">
    <property type="entry name" value="RelA_SpoT"/>
    <property type="match status" value="1"/>
</dbReference>
<evidence type="ECO:0000256" key="1">
    <source>
        <dbReference type="RuleBase" id="RU003847"/>
    </source>
</evidence>
<sequence>MHPIIEEVSWYFYKKHPLNPRTNRSTNKIHTGKFFKFNPIKSLSFAYFSVLIRIWMVYDLEQENKEILARYKDLISNTYRALDEEQNKIIRKAFDIALDAHKDQRRKTGEPYIYHPIEVAKIVANEIGLGATSIACALLHDVIEDSDYTYEDLTKIFGSKIASIVNGLTKISVMNHQNISIQSENYRKLLLTLSEDFRVILIKIADRLHNMRTLESMTPEKQKKIASETVYIYAPLAHRLGLYNIKSELEDLSLKFNNPDVYFEISEKLELAKGSRERYVEEFKKEVSEQLNEEALNFTIKGRAKAISSIYRKILKQGVTFEEVFDNYAIRIIYRSDAKNEKFLAWKIYSIVTDLYHSNPQRMRDWISQPRSTGYESLHLTVLGPDKKWIEVQIRSERMDDIAEKGVAAHFKYKEGFRQNTDEKNFERWVSEIREVLENQQSLTTTELLDNIKLNLYSKEVFVFTPKGEIKILPTNSTALDFAFSVHSDLGTKCLGAKVNGKLVPISYVLQNGDQIDILSSQNQKPKLDWLDFVVTSKAKSKIKAILNSENNHLVEEGKEILQRKMRHAKLNFNDEEINKMQKFFGLKTSQELFLSFQNGNLDTGDIKKYTEGKGIFGNILNRFRKSPNKNEVFVETPESNLDMIVFGKDEQKMTYSFAKCCTVIPGDKIFGFITISDGIKVHHDSCPNAINLRAQYDYRVLPAKWVNEESFKNRVKFEIEGLDRMGMINDITAVISNSMNMDMKSMSIESNNGIFLGTITLEVKNRNQLEETFKQLKNINGVSRIKRL</sequence>
<dbReference type="FunFam" id="1.10.3210.10:FF:000001">
    <property type="entry name" value="GTP pyrophosphokinase RelA"/>
    <property type="match status" value="1"/>
</dbReference>
<keyword evidence="3" id="KW-0808">Transferase</keyword>
<reference evidence="4" key="1">
    <citation type="submission" date="2017-01" db="EMBL/GenBank/DDBJ databases">
        <authorList>
            <person name="Varghese N."/>
            <person name="Submissions S."/>
        </authorList>
    </citation>
    <scope>NUCLEOTIDE SEQUENCE [LARGE SCALE GENOMIC DNA]</scope>
    <source>
        <strain evidence="4">DSM 23145</strain>
    </source>
</reference>
<dbReference type="Gene3D" id="3.30.460.10">
    <property type="entry name" value="Beta Polymerase, domain 2"/>
    <property type="match status" value="1"/>
</dbReference>
<feature type="domain" description="TGS" evidence="2">
    <location>
        <begin position="459"/>
        <end position="520"/>
    </location>
</feature>
<comment type="similarity">
    <text evidence="1">Belongs to the relA/spoT family.</text>
</comment>
<dbReference type="Pfam" id="PF13291">
    <property type="entry name" value="ACT_4"/>
    <property type="match status" value="1"/>
</dbReference>
<organism evidence="3 4">
    <name type="scientific">Kaistella chaponensis</name>
    <dbReference type="NCBI Taxonomy" id="713588"/>
    <lineage>
        <taxon>Bacteria</taxon>
        <taxon>Pseudomonadati</taxon>
        <taxon>Bacteroidota</taxon>
        <taxon>Flavobacteriia</taxon>
        <taxon>Flavobacteriales</taxon>
        <taxon>Weeksellaceae</taxon>
        <taxon>Chryseobacterium group</taxon>
        <taxon>Kaistella</taxon>
    </lineage>
</organism>
<dbReference type="EMBL" id="FTOI01000010">
    <property type="protein sequence ID" value="SIS89327.1"/>
    <property type="molecule type" value="Genomic_DNA"/>
</dbReference>
<dbReference type="Gene3D" id="3.30.70.260">
    <property type="match status" value="1"/>
</dbReference>
<dbReference type="GO" id="GO:0015969">
    <property type="term" value="P:guanosine tetraphosphate metabolic process"/>
    <property type="evidence" value="ECO:0007669"/>
    <property type="project" value="InterPro"/>
</dbReference>
<dbReference type="PANTHER" id="PTHR21262">
    <property type="entry name" value="GUANOSINE-3',5'-BIS DIPHOSPHATE 3'-PYROPHOSPHOHYDROLASE"/>
    <property type="match status" value="1"/>
</dbReference>
<dbReference type="SMART" id="SM00471">
    <property type="entry name" value="HDc"/>
    <property type="match status" value="1"/>
</dbReference>
<dbReference type="GO" id="GO:0016301">
    <property type="term" value="F:kinase activity"/>
    <property type="evidence" value="ECO:0007669"/>
    <property type="project" value="UniProtKB-KW"/>
</dbReference>
<dbReference type="InterPro" id="IPR033655">
    <property type="entry name" value="TGS_RelA/SpoT"/>
</dbReference>
<evidence type="ECO:0000259" key="2">
    <source>
        <dbReference type="PROSITE" id="PS51880"/>
    </source>
</evidence>
<protein>
    <submittedName>
        <fullName evidence="3">GTP pyrophosphokinase</fullName>
    </submittedName>
</protein>
<dbReference type="Pfam" id="PF04607">
    <property type="entry name" value="RelA_SpoT"/>
    <property type="match status" value="1"/>
</dbReference>
<dbReference type="Gene3D" id="3.10.20.30">
    <property type="match status" value="1"/>
</dbReference>
<dbReference type="InterPro" id="IPR012676">
    <property type="entry name" value="TGS-like"/>
</dbReference>
<dbReference type="SUPFAM" id="SSF109604">
    <property type="entry name" value="HD-domain/PDEase-like"/>
    <property type="match status" value="1"/>
</dbReference>
<dbReference type="Gene3D" id="1.10.3210.10">
    <property type="entry name" value="Hypothetical protein af1432"/>
    <property type="match status" value="1"/>
</dbReference>
<dbReference type="CDD" id="cd01668">
    <property type="entry name" value="TGS_RSH"/>
    <property type="match status" value="1"/>
</dbReference>
<dbReference type="InterPro" id="IPR045865">
    <property type="entry name" value="ACT-like_dom_sf"/>
</dbReference>
<dbReference type="STRING" id="713588.SAMN05421789_11019"/>
<evidence type="ECO:0000313" key="4">
    <source>
        <dbReference type="Proteomes" id="UP000185839"/>
    </source>
</evidence>
<dbReference type="CDD" id="cd00077">
    <property type="entry name" value="HDc"/>
    <property type="match status" value="1"/>
</dbReference>
<name>A0A1N7MT58_9FLAO</name>
<dbReference type="CDD" id="cd05399">
    <property type="entry name" value="NT_Rel-Spo_like"/>
    <property type="match status" value="1"/>
</dbReference>
<proteinExistence type="inferred from homology"/>
<dbReference type="SUPFAM" id="SSF81271">
    <property type="entry name" value="TGS-like"/>
    <property type="match status" value="1"/>
</dbReference>
<dbReference type="InterPro" id="IPR004095">
    <property type="entry name" value="TGS"/>
</dbReference>
<dbReference type="GO" id="GO:0005886">
    <property type="term" value="C:plasma membrane"/>
    <property type="evidence" value="ECO:0007669"/>
    <property type="project" value="TreeGrafter"/>
</dbReference>
<dbReference type="PANTHER" id="PTHR21262:SF31">
    <property type="entry name" value="GTP PYROPHOSPHOKINASE"/>
    <property type="match status" value="1"/>
</dbReference>
<dbReference type="Proteomes" id="UP000185839">
    <property type="component" value="Unassembled WGS sequence"/>
</dbReference>
<gene>
    <name evidence="3" type="ORF">SAMN05421789_11019</name>
</gene>